<dbReference type="EMBL" id="GBXM01008018">
    <property type="protein sequence ID" value="JAI00560.1"/>
    <property type="molecule type" value="Transcribed_RNA"/>
</dbReference>
<dbReference type="AlphaFoldDB" id="A0A0E9XD30"/>
<reference evidence="1" key="2">
    <citation type="journal article" date="2015" name="Fish Shellfish Immunol.">
        <title>Early steps in the European eel (Anguilla anguilla)-Vibrio vulnificus interaction in the gills: Role of the RtxA13 toxin.</title>
        <authorList>
            <person name="Callol A."/>
            <person name="Pajuelo D."/>
            <person name="Ebbesson L."/>
            <person name="Teles M."/>
            <person name="MacKenzie S."/>
            <person name="Amaro C."/>
        </authorList>
    </citation>
    <scope>NUCLEOTIDE SEQUENCE</scope>
</reference>
<proteinExistence type="predicted"/>
<protein>
    <submittedName>
        <fullName evidence="1">Uncharacterized protein</fullName>
    </submittedName>
</protein>
<organism evidence="1">
    <name type="scientific">Anguilla anguilla</name>
    <name type="common">European freshwater eel</name>
    <name type="synonym">Muraena anguilla</name>
    <dbReference type="NCBI Taxonomy" id="7936"/>
    <lineage>
        <taxon>Eukaryota</taxon>
        <taxon>Metazoa</taxon>
        <taxon>Chordata</taxon>
        <taxon>Craniata</taxon>
        <taxon>Vertebrata</taxon>
        <taxon>Euteleostomi</taxon>
        <taxon>Actinopterygii</taxon>
        <taxon>Neopterygii</taxon>
        <taxon>Teleostei</taxon>
        <taxon>Anguilliformes</taxon>
        <taxon>Anguillidae</taxon>
        <taxon>Anguilla</taxon>
    </lineage>
</organism>
<accession>A0A0E9XD30</accession>
<sequence length="41" mass="4732">MECIIAAMRKMEAIELTHGLNQLALTLNCFNQDTYLIFFPI</sequence>
<evidence type="ECO:0000313" key="1">
    <source>
        <dbReference type="EMBL" id="JAI00560.1"/>
    </source>
</evidence>
<reference evidence="1" key="1">
    <citation type="submission" date="2014-11" db="EMBL/GenBank/DDBJ databases">
        <authorList>
            <person name="Amaro Gonzalez C."/>
        </authorList>
    </citation>
    <scope>NUCLEOTIDE SEQUENCE</scope>
</reference>
<name>A0A0E9XD30_ANGAN</name>